<evidence type="ECO:0000313" key="2">
    <source>
        <dbReference type="Proteomes" id="UP001146120"/>
    </source>
</evidence>
<comment type="caution">
    <text evidence="1">The sequence shown here is derived from an EMBL/GenBank/DDBJ whole genome shotgun (WGS) entry which is preliminary data.</text>
</comment>
<gene>
    <name evidence="1" type="ORF">N0F65_004234</name>
</gene>
<reference evidence="1" key="2">
    <citation type="journal article" date="2023" name="Microbiol Resour">
        <title>Decontamination and Annotation of the Draft Genome Sequence of the Oomycete Lagenidium giganteum ARSEF 373.</title>
        <authorList>
            <person name="Morgan W.R."/>
            <person name="Tartar A."/>
        </authorList>
    </citation>
    <scope>NUCLEOTIDE SEQUENCE</scope>
    <source>
        <strain evidence="1">ARSEF 373</strain>
    </source>
</reference>
<name>A0AAV2ZCS9_9STRA</name>
<sequence>MLREAIEVITQINQAYYASVLVSHRYINQLLVVMRVVNCWSTPTIHYAMKMHRPQTSSSRALARVTCLVGDAILHVVYGCSDGASRSVLARF</sequence>
<reference evidence="1" key="1">
    <citation type="submission" date="2022-11" db="EMBL/GenBank/DDBJ databases">
        <authorList>
            <person name="Morgan W.R."/>
            <person name="Tartar A."/>
        </authorList>
    </citation>
    <scope>NUCLEOTIDE SEQUENCE</scope>
    <source>
        <strain evidence="1">ARSEF 373</strain>
    </source>
</reference>
<organism evidence="1 2">
    <name type="scientific">Lagenidium giganteum</name>
    <dbReference type="NCBI Taxonomy" id="4803"/>
    <lineage>
        <taxon>Eukaryota</taxon>
        <taxon>Sar</taxon>
        <taxon>Stramenopiles</taxon>
        <taxon>Oomycota</taxon>
        <taxon>Peronosporomycetes</taxon>
        <taxon>Pythiales</taxon>
        <taxon>Pythiaceae</taxon>
    </lineage>
</organism>
<dbReference type="Proteomes" id="UP001146120">
    <property type="component" value="Unassembled WGS sequence"/>
</dbReference>
<evidence type="ECO:0000313" key="1">
    <source>
        <dbReference type="EMBL" id="DBA04126.1"/>
    </source>
</evidence>
<proteinExistence type="predicted"/>
<accession>A0AAV2ZCS9</accession>
<dbReference type="EMBL" id="DAKRPA010000011">
    <property type="protein sequence ID" value="DBA04126.1"/>
    <property type="molecule type" value="Genomic_DNA"/>
</dbReference>
<protein>
    <submittedName>
        <fullName evidence="1">Uncharacterized protein</fullName>
    </submittedName>
</protein>
<keyword evidence="2" id="KW-1185">Reference proteome</keyword>
<dbReference type="AlphaFoldDB" id="A0AAV2ZCS9"/>